<evidence type="ECO:0000256" key="2">
    <source>
        <dbReference type="SAM" id="SignalP"/>
    </source>
</evidence>
<proteinExistence type="predicted"/>
<organism evidence="4 5">
    <name type="scientific">Diaporthe vaccinii</name>
    <dbReference type="NCBI Taxonomy" id="105482"/>
    <lineage>
        <taxon>Eukaryota</taxon>
        <taxon>Fungi</taxon>
        <taxon>Dikarya</taxon>
        <taxon>Ascomycota</taxon>
        <taxon>Pezizomycotina</taxon>
        <taxon>Sordariomycetes</taxon>
        <taxon>Sordariomycetidae</taxon>
        <taxon>Diaporthales</taxon>
        <taxon>Diaporthaceae</taxon>
        <taxon>Diaporthe</taxon>
        <taxon>Diaporthe eres species complex</taxon>
    </lineage>
</organism>
<name>A0ABR4FBD0_9PEZI</name>
<evidence type="ECO:0000313" key="5">
    <source>
        <dbReference type="Proteomes" id="UP001600888"/>
    </source>
</evidence>
<comment type="caution">
    <text evidence="4">The sequence shown here is derived from an EMBL/GenBank/DDBJ whole genome shotgun (WGS) entry which is preliminary data.</text>
</comment>
<feature type="chain" id="PRO_5045045434" description="DUF7492 domain-containing protein" evidence="2">
    <location>
        <begin position="18"/>
        <end position="337"/>
    </location>
</feature>
<feature type="compositionally biased region" description="Low complexity" evidence="1">
    <location>
        <begin position="285"/>
        <end position="310"/>
    </location>
</feature>
<evidence type="ECO:0000256" key="1">
    <source>
        <dbReference type="SAM" id="MobiDB-lite"/>
    </source>
</evidence>
<feature type="domain" description="DUF7492" evidence="3">
    <location>
        <begin position="15"/>
        <end position="241"/>
    </location>
</feature>
<keyword evidence="5" id="KW-1185">Reference proteome</keyword>
<protein>
    <recommendedName>
        <fullName evidence="3">DUF7492 domain-containing protein</fullName>
    </recommendedName>
</protein>
<evidence type="ECO:0000313" key="4">
    <source>
        <dbReference type="EMBL" id="KAL2291820.1"/>
    </source>
</evidence>
<dbReference type="InterPro" id="IPR055915">
    <property type="entry name" value="DUF7492"/>
</dbReference>
<feature type="region of interest" description="Disordered" evidence="1">
    <location>
        <begin position="277"/>
        <end position="315"/>
    </location>
</feature>
<reference evidence="4 5" key="1">
    <citation type="submission" date="2024-03" db="EMBL/GenBank/DDBJ databases">
        <title>A high-quality draft genome sequence of Diaporthe vaccinii, a causative agent of upright dieback and viscid rot disease in cranberry plants.</title>
        <authorList>
            <person name="Sarrasin M."/>
            <person name="Lang B.F."/>
            <person name="Burger G."/>
        </authorList>
    </citation>
    <scope>NUCLEOTIDE SEQUENCE [LARGE SCALE GENOMIC DNA]</scope>
    <source>
        <strain evidence="4 5">IS7</strain>
    </source>
</reference>
<sequence>MEKSFLFLLLLSGCASAHTWLEALLSITSNGSFASTPGFPRGFVARSDTSFSDNSMTYRITAKNATTPLCHPSQQVANGYNNPQYPRLNASAGSWISLTYQENGHVSAPQVPEGRPYRSGNVYVYASTTLRDEEFASVHGNWTADNSLESGRLIATHFFDDEICFQNQGSNPSPINSHRKAAAKNLSSVNCQTDIQLPDDITSDVLALYWVWDWSLWPNMDNTSFEAYTTCAEIDIASGGTASSGIVINDSVPLDQRALQSQLATKFEVLELGTGTAAPPPVTSLPPTTNSSVVSPTTTPTTPTTGTTTPRKANECSGITVGATITVTVTAGPAPSD</sequence>
<dbReference type="Proteomes" id="UP001600888">
    <property type="component" value="Unassembled WGS sequence"/>
</dbReference>
<gene>
    <name evidence="4" type="ORF">FJTKL_12002</name>
</gene>
<accession>A0ABR4FBD0</accession>
<feature type="signal peptide" evidence="2">
    <location>
        <begin position="1"/>
        <end position="17"/>
    </location>
</feature>
<evidence type="ECO:0000259" key="3">
    <source>
        <dbReference type="Pfam" id="PF24320"/>
    </source>
</evidence>
<dbReference type="EMBL" id="JBAWTH010000005">
    <property type="protein sequence ID" value="KAL2291820.1"/>
    <property type="molecule type" value="Genomic_DNA"/>
</dbReference>
<dbReference type="Pfam" id="PF24320">
    <property type="entry name" value="DUF7492"/>
    <property type="match status" value="1"/>
</dbReference>
<keyword evidence="2" id="KW-0732">Signal</keyword>